<name>A0ABM1F6G4_PRICU</name>
<feature type="non-terminal residue" evidence="3">
    <location>
        <position position="144"/>
    </location>
</feature>
<evidence type="ECO:0000259" key="1">
    <source>
        <dbReference type="Pfam" id="PF00107"/>
    </source>
</evidence>
<feature type="non-terminal residue" evidence="3">
    <location>
        <position position="1"/>
    </location>
</feature>
<feature type="domain" description="Alcohol dehydrogenase-like C-terminal" evidence="1">
    <location>
        <begin position="34"/>
        <end position="143"/>
    </location>
</feature>
<dbReference type="SUPFAM" id="SSF51735">
    <property type="entry name" value="NAD(P)-binding Rossmann-fold domains"/>
    <property type="match status" value="1"/>
</dbReference>
<dbReference type="PANTHER" id="PTHR43677:SF4">
    <property type="entry name" value="QUINONE OXIDOREDUCTASE-LIKE PROTEIN 2"/>
    <property type="match status" value="1"/>
</dbReference>
<keyword evidence="2" id="KW-1185">Reference proteome</keyword>
<protein>
    <submittedName>
        <fullName evidence="3">Quinone oxidoreductase-like protein 2 homolog</fullName>
    </submittedName>
</protein>
<organism evidence="2 3">
    <name type="scientific">Priapulus caudatus</name>
    <name type="common">Priapulid worm</name>
    <dbReference type="NCBI Taxonomy" id="37621"/>
    <lineage>
        <taxon>Eukaryota</taxon>
        <taxon>Metazoa</taxon>
        <taxon>Ecdysozoa</taxon>
        <taxon>Scalidophora</taxon>
        <taxon>Priapulida</taxon>
        <taxon>Priapulimorpha</taxon>
        <taxon>Priapulimorphida</taxon>
        <taxon>Priapulidae</taxon>
        <taxon>Priapulus</taxon>
    </lineage>
</organism>
<reference evidence="3" key="1">
    <citation type="submission" date="2025-08" db="UniProtKB">
        <authorList>
            <consortium name="RefSeq"/>
        </authorList>
    </citation>
    <scope>IDENTIFICATION</scope>
</reference>
<dbReference type="GeneID" id="106819986"/>
<evidence type="ECO:0000313" key="3">
    <source>
        <dbReference type="RefSeq" id="XP_014680035.1"/>
    </source>
</evidence>
<dbReference type="Gene3D" id="3.40.50.720">
    <property type="entry name" value="NAD(P)-binding Rossmann-like Domain"/>
    <property type="match status" value="1"/>
</dbReference>
<dbReference type="Pfam" id="PF00107">
    <property type="entry name" value="ADH_zinc_N"/>
    <property type="match status" value="1"/>
</dbReference>
<dbReference type="InterPro" id="IPR051397">
    <property type="entry name" value="Zn-ADH-like_protein"/>
</dbReference>
<dbReference type="InterPro" id="IPR013149">
    <property type="entry name" value="ADH-like_C"/>
</dbReference>
<dbReference type="RefSeq" id="XP_014680035.1">
    <property type="nucleotide sequence ID" value="XM_014824549.1"/>
</dbReference>
<dbReference type="InterPro" id="IPR036291">
    <property type="entry name" value="NAD(P)-bd_dom_sf"/>
</dbReference>
<evidence type="ECO:0000313" key="2">
    <source>
        <dbReference type="Proteomes" id="UP000695022"/>
    </source>
</evidence>
<gene>
    <name evidence="3" type="primary">LOC106819986</name>
</gene>
<dbReference type="Proteomes" id="UP000695022">
    <property type="component" value="Unplaced"/>
</dbReference>
<dbReference type="PANTHER" id="PTHR43677">
    <property type="entry name" value="SHORT-CHAIN DEHYDROGENASE/REDUCTASE"/>
    <property type="match status" value="1"/>
</dbReference>
<proteinExistence type="predicted"/>
<accession>A0ABM1F6G4</accession>
<sequence length="144" mass="16070">RDVIQVTHVHIAFLVRRRFHRSTRIHFKFRIHSQVIAACGSAAKCDLARDKGAFATIDYSSQPLHDKVKAITEGRGVDVIMDFVGGDLFKQCLKCIAWEGRIVIVGFASGSVQQIPANAALLNSCSIMGIWWGEYMQRAPEVLQ</sequence>